<dbReference type="PROSITE" id="PS51819">
    <property type="entry name" value="VOC"/>
    <property type="match status" value="1"/>
</dbReference>
<dbReference type="InterPro" id="IPR029068">
    <property type="entry name" value="Glyas_Bleomycin-R_OHBP_Dase"/>
</dbReference>
<organism evidence="3 4">
    <name type="scientific">Paenibacillus donghaensis</name>
    <dbReference type="NCBI Taxonomy" id="414771"/>
    <lineage>
        <taxon>Bacteria</taxon>
        <taxon>Bacillati</taxon>
        <taxon>Bacillota</taxon>
        <taxon>Bacilli</taxon>
        <taxon>Bacillales</taxon>
        <taxon>Paenibacillaceae</taxon>
        <taxon>Paenibacillus</taxon>
    </lineage>
</organism>
<evidence type="ECO:0000313" key="4">
    <source>
        <dbReference type="Proteomes" id="UP000249890"/>
    </source>
</evidence>
<gene>
    <name evidence="3" type="ORF">B9T62_29755</name>
</gene>
<keyword evidence="4" id="KW-1185">Reference proteome</keyword>
<keyword evidence="1" id="KW-0479">Metal-binding</keyword>
<dbReference type="InterPro" id="IPR004360">
    <property type="entry name" value="Glyas_Fos-R_dOase_dom"/>
</dbReference>
<name>A0A2Z2KM91_9BACL</name>
<evidence type="ECO:0000313" key="3">
    <source>
        <dbReference type="EMBL" id="ASA24573.1"/>
    </source>
</evidence>
<dbReference type="AlphaFoldDB" id="A0A2Z2KM91"/>
<dbReference type="Pfam" id="PF00903">
    <property type="entry name" value="Glyoxalase"/>
    <property type="match status" value="1"/>
</dbReference>
<sequence>MKLGHIMIFVNDMTKARWFYSELLGLQTLLEQENKLVFALDGCQLIAFKCEKTKEIGDYSNEARTVLVFEVVSVEQTYKEMKEKGIQFLHDKPTQGRYAAFVDPFGNVHEIAESFDHWAQI</sequence>
<dbReference type="InterPro" id="IPR018146">
    <property type="entry name" value="Glyoxalase_1_CS"/>
</dbReference>
<dbReference type="GO" id="GO:0046872">
    <property type="term" value="F:metal ion binding"/>
    <property type="evidence" value="ECO:0007669"/>
    <property type="project" value="UniProtKB-KW"/>
</dbReference>
<dbReference type="Gene3D" id="3.10.180.10">
    <property type="entry name" value="2,3-Dihydroxybiphenyl 1,2-Dioxygenase, domain 1"/>
    <property type="match status" value="1"/>
</dbReference>
<dbReference type="Proteomes" id="UP000249890">
    <property type="component" value="Chromosome"/>
</dbReference>
<accession>A0A2Z2KM91</accession>
<dbReference type="OrthoDB" id="3826308at2"/>
<evidence type="ECO:0000259" key="2">
    <source>
        <dbReference type="PROSITE" id="PS51819"/>
    </source>
</evidence>
<evidence type="ECO:0000256" key="1">
    <source>
        <dbReference type="ARBA" id="ARBA00022723"/>
    </source>
</evidence>
<protein>
    <submittedName>
        <fullName evidence="3">Glyoxalase</fullName>
    </submittedName>
</protein>
<feature type="domain" description="VOC" evidence="2">
    <location>
        <begin position="2"/>
        <end position="114"/>
    </location>
</feature>
<dbReference type="RefSeq" id="WP_087918543.1">
    <property type="nucleotide sequence ID" value="NZ_CP021780.1"/>
</dbReference>
<dbReference type="KEGG" id="pdh:B9T62_29755"/>
<proteinExistence type="predicted"/>
<dbReference type="InterPro" id="IPR037523">
    <property type="entry name" value="VOC_core"/>
</dbReference>
<dbReference type="SUPFAM" id="SSF54593">
    <property type="entry name" value="Glyoxalase/Bleomycin resistance protein/Dihydroxybiphenyl dioxygenase"/>
    <property type="match status" value="1"/>
</dbReference>
<dbReference type="EMBL" id="CP021780">
    <property type="protein sequence ID" value="ASA24573.1"/>
    <property type="molecule type" value="Genomic_DNA"/>
</dbReference>
<dbReference type="GO" id="GO:0004462">
    <property type="term" value="F:lactoylglutathione lyase activity"/>
    <property type="evidence" value="ECO:0007669"/>
    <property type="project" value="InterPro"/>
</dbReference>
<reference evidence="3 4" key="1">
    <citation type="submission" date="2017-06" db="EMBL/GenBank/DDBJ databases">
        <title>Complete genome sequence of Paenibacillus donghaensis KCTC 13049T isolated from East Sea sediment, South Korea.</title>
        <authorList>
            <person name="Jung B.K."/>
            <person name="Hong S.-J."/>
            <person name="Shin J.-H."/>
        </authorList>
    </citation>
    <scope>NUCLEOTIDE SEQUENCE [LARGE SCALE GENOMIC DNA]</scope>
    <source>
        <strain evidence="3 4">KCTC 13049</strain>
    </source>
</reference>
<dbReference type="PROSITE" id="PS00934">
    <property type="entry name" value="GLYOXALASE_I_1"/>
    <property type="match status" value="1"/>
</dbReference>